<reference evidence="1 2" key="1">
    <citation type="journal article" date="2014" name="BMC Genomics">
        <title>Comparative genome sequencing reveals chemotype-specific gene clusters in the toxigenic black mold Stachybotrys.</title>
        <authorList>
            <person name="Semeiks J."/>
            <person name="Borek D."/>
            <person name="Otwinowski Z."/>
            <person name="Grishin N.V."/>
        </authorList>
    </citation>
    <scope>NUCLEOTIDE SEQUENCE [LARGE SCALE GENOMIC DNA]</scope>
    <source>
        <strain evidence="2">CBS 109288 / IBT 7711</strain>
    </source>
</reference>
<dbReference type="HOGENOM" id="CLU_071330_0_0_1"/>
<proteinExistence type="predicted"/>
<dbReference type="SUPFAM" id="SSF51735">
    <property type="entry name" value="NAD(P)-binding Rossmann-fold domains"/>
    <property type="match status" value="1"/>
</dbReference>
<dbReference type="OrthoDB" id="3535423at2759"/>
<dbReference type="InterPro" id="IPR036291">
    <property type="entry name" value="NAD(P)-bd_dom_sf"/>
</dbReference>
<accession>A0A084B0X8</accession>
<protein>
    <recommendedName>
        <fullName evidence="3">NAD(P)-binding domain-containing protein</fullName>
    </recommendedName>
</protein>
<organism evidence="1 2">
    <name type="scientific">Stachybotrys chartarum (strain CBS 109288 / IBT 7711)</name>
    <name type="common">Toxic black mold</name>
    <name type="synonym">Stilbospora chartarum</name>
    <dbReference type="NCBI Taxonomy" id="1280523"/>
    <lineage>
        <taxon>Eukaryota</taxon>
        <taxon>Fungi</taxon>
        <taxon>Dikarya</taxon>
        <taxon>Ascomycota</taxon>
        <taxon>Pezizomycotina</taxon>
        <taxon>Sordariomycetes</taxon>
        <taxon>Hypocreomycetidae</taxon>
        <taxon>Hypocreales</taxon>
        <taxon>Stachybotryaceae</taxon>
        <taxon>Stachybotrys</taxon>
    </lineage>
</organism>
<dbReference type="PANTHER" id="PTHR14097">
    <property type="entry name" value="OXIDOREDUCTASE HTATIP2"/>
    <property type="match status" value="1"/>
</dbReference>
<dbReference type="Gene3D" id="3.40.50.720">
    <property type="entry name" value="NAD(P)-binding Rossmann-like Domain"/>
    <property type="match status" value="1"/>
</dbReference>
<evidence type="ECO:0000313" key="2">
    <source>
        <dbReference type="Proteomes" id="UP000028045"/>
    </source>
</evidence>
<keyword evidence="2" id="KW-1185">Reference proteome</keyword>
<dbReference type="Proteomes" id="UP000028045">
    <property type="component" value="Unassembled WGS sequence"/>
</dbReference>
<evidence type="ECO:0008006" key="3">
    <source>
        <dbReference type="Google" id="ProtNLM"/>
    </source>
</evidence>
<gene>
    <name evidence="1" type="ORF">S7711_02318</name>
</gene>
<name>A0A084B0X8_STACB</name>
<sequence>MKLIISGGSGYVATELIRQSLSLPQITSLVVLTRRPITAPDHANAGKLKQVLIEDYAKYPENIRKELSGANACIWTVAITPTKARSYDFEKVRHVCQTCALAGLQAVAESNPSRPLRFVYMSGSVAERDQTKQPGLWGADYLLMRVMPRILARSSCWLTDTSQGETETKILEFAEKHPGEVEAQIAKPGLITSYNTVVRSAASILLKGLGAVTSYVQSVSVEEISAAMLSQVVGGFEKDTLSNNELVEIGRKALSA</sequence>
<evidence type="ECO:0000313" key="1">
    <source>
        <dbReference type="EMBL" id="KEY71207.1"/>
    </source>
</evidence>
<dbReference type="EMBL" id="KL648338">
    <property type="protein sequence ID" value="KEY71207.1"/>
    <property type="molecule type" value="Genomic_DNA"/>
</dbReference>
<dbReference type="PANTHER" id="PTHR14097:SF9">
    <property type="entry name" value="EPIMERASE, PUTATIVE (AFU_ORTHOLOGUE AFUA_8G07320)-RELATED"/>
    <property type="match status" value="1"/>
</dbReference>
<dbReference type="AlphaFoldDB" id="A0A084B0X8"/>